<organism evidence="1 2">
    <name type="scientific">Populus alba</name>
    <name type="common">White poplar</name>
    <dbReference type="NCBI Taxonomy" id="43335"/>
    <lineage>
        <taxon>Eukaryota</taxon>
        <taxon>Viridiplantae</taxon>
        <taxon>Streptophyta</taxon>
        <taxon>Embryophyta</taxon>
        <taxon>Tracheophyta</taxon>
        <taxon>Spermatophyta</taxon>
        <taxon>Magnoliopsida</taxon>
        <taxon>eudicotyledons</taxon>
        <taxon>Gunneridae</taxon>
        <taxon>Pentapetalae</taxon>
        <taxon>rosids</taxon>
        <taxon>fabids</taxon>
        <taxon>Malpighiales</taxon>
        <taxon>Salicaceae</taxon>
        <taxon>Saliceae</taxon>
        <taxon>Populus</taxon>
    </lineage>
</organism>
<gene>
    <name evidence="1" type="ORF">D5086_030049</name>
</gene>
<dbReference type="Proteomes" id="UP000309997">
    <property type="component" value="Unassembled WGS sequence"/>
</dbReference>
<evidence type="ECO:0000313" key="1">
    <source>
        <dbReference type="EMBL" id="KAL3567398.1"/>
    </source>
</evidence>
<proteinExistence type="predicted"/>
<sequence>MLPELLCNSDFLRTCELSIERIASYSDEEMQGFVNACEQLFLNTGQDILEQQDLVTILKIKLRETCKSLRMFSEAKLVGERGSKVSKKNAPNADGNMFTVCAYNKRRKFDSDNERLEVVLRLLASDVNSCRNDLASKAEAYCEQRFGNH</sequence>
<keyword evidence="2" id="KW-1185">Reference proteome</keyword>
<protein>
    <submittedName>
        <fullName evidence="1">Uncharacterized protein</fullName>
    </submittedName>
</protein>
<reference evidence="1 2" key="1">
    <citation type="journal article" date="2024" name="Plant Biotechnol. J.">
        <title>Genome and CRISPR/Cas9 system of a widespread forest tree (Populus alba) in the world.</title>
        <authorList>
            <person name="Liu Y.J."/>
            <person name="Jiang P.F."/>
            <person name="Han X.M."/>
            <person name="Li X.Y."/>
            <person name="Wang H.M."/>
            <person name="Wang Y.J."/>
            <person name="Wang X.X."/>
            <person name="Zeng Q.Y."/>
        </authorList>
    </citation>
    <scope>NUCLEOTIDE SEQUENCE [LARGE SCALE GENOMIC DNA]</scope>
    <source>
        <strain evidence="2">cv. PAL-ZL1</strain>
    </source>
</reference>
<comment type="caution">
    <text evidence="1">The sequence shown here is derived from an EMBL/GenBank/DDBJ whole genome shotgun (WGS) entry which is preliminary data.</text>
</comment>
<evidence type="ECO:0000313" key="2">
    <source>
        <dbReference type="Proteomes" id="UP000309997"/>
    </source>
</evidence>
<accession>A0ACC4AMG0</accession>
<name>A0ACC4AMG0_POPAL</name>
<dbReference type="EMBL" id="RCHU02000017">
    <property type="protein sequence ID" value="KAL3567398.1"/>
    <property type="molecule type" value="Genomic_DNA"/>
</dbReference>